<dbReference type="Proteomes" id="UP001439008">
    <property type="component" value="Unassembled WGS sequence"/>
</dbReference>
<dbReference type="PANTHER" id="PTHR32251:SF23">
    <property type="entry name" value="3-OXO-5-ALPHA-STEROID 4-DEHYDROGENASE (DUF1295)"/>
    <property type="match status" value="1"/>
</dbReference>
<evidence type="ECO:0000256" key="1">
    <source>
        <dbReference type="SAM" id="Phobius"/>
    </source>
</evidence>
<feature type="transmembrane region" description="Helical" evidence="1">
    <location>
        <begin position="172"/>
        <end position="195"/>
    </location>
</feature>
<feature type="transmembrane region" description="Helical" evidence="1">
    <location>
        <begin position="39"/>
        <end position="57"/>
    </location>
</feature>
<evidence type="ECO:0000313" key="3">
    <source>
        <dbReference type="Proteomes" id="UP001439008"/>
    </source>
</evidence>
<dbReference type="InterPro" id="IPR010721">
    <property type="entry name" value="UstE-like"/>
</dbReference>
<feature type="transmembrane region" description="Helical" evidence="1">
    <location>
        <begin position="247"/>
        <end position="266"/>
    </location>
</feature>
<dbReference type="Gene3D" id="1.20.120.1630">
    <property type="match status" value="1"/>
</dbReference>
<proteinExistence type="predicted"/>
<feature type="transmembrane region" description="Helical" evidence="1">
    <location>
        <begin position="139"/>
        <end position="160"/>
    </location>
</feature>
<dbReference type="Pfam" id="PF06966">
    <property type="entry name" value="DUF1295"/>
    <property type="match status" value="1"/>
</dbReference>
<accession>A0ABV2AFU5</accession>
<gene>
    <name evidence="2" type="ORF">MHBO_000495</name>
</gene>
<organism evidence="2 3">
    <name type="scientific">Bonamia ostreae</name>
    <dbReference type="NCBI Taxonomy" id="126728"/>
    <lineage>
        <taxon>Eukaryota</taxon>
        <taxon>Sar</taxon>
        <taxon>Rhizaria</taxon>
        <taxon>Endomyxa</taxon>
        <taxon>Ascetosporea</taxon>
        <taxon>Haplosporida</taxon>
        <taxon>Bonamia</taxon>
    </lineage>
</organism>
<evidence type="ECO:0000313" key="2">
    <source>
        <dbReference type="EMBL" id="MES1918537.1"/>
    </source>
</evidence>
<name>A0ABV2AFU5_9EUKA</name>
<evidence type="ECO:0008006" key="4">
    <source>
        <dbReference type="Google" id="ProtNLM"/>
    </source>
</evidence>
<keyword evidence="1" id="KW-1133">Transmembrane helix</keyword>
<feature type="transmembrane region" description="Helical" evidence="1">
    <location>
        <begin position="91"/>
        <end position="111"/>
    </location>
</feature>
<keyword evidence="1" id="KW-0812">Transmembrane</keyword>
<dbReference type="PANTHER" id="PTHR32251">
    <property type="entry name" value="3-OXO-5-ALPHA-STEROID 4-DEHYDROGENASE"/>
    <property type="match status" value="1"/>
</dbReference>
<keyword evidence="3" id="KW-1185">Reference proteome</keyword>
<reference evidence="2 3" key="1">
    <citation type="journal article" date="2024" name="BMC Biol.">
        <title>Comparative genomics of Ascetosporea gives new insight into the evolutionary basis for animal parasitism in Rhizaria.</title>
        <authorList>
            <person name="Hiltunen Thoren M."/>
            <person name="Onut-Brannstrom I."/>
            <person name="Alfjorden A."/>
            <person name="Peckova H."/>
            <person name="Swords F."/>
            <person name="Hooper C."/>
            <person name="Holzer A.S."/>
            <person name="Bass D."/>
            <person name="Burki F."/>
        </authorList>
    </citation>
    <scope>NUCLEOTIDE SEQUENCE [LARGE SCALE GENOMIC DNA]</scope>
    <source>
        <strain evidence="2">20-A016</strain>
    </source>
</reference>
<sequence>MHLFYAIIRESFSTENAFRFFASQMSNLTRFIQAPFDRVLKFAGIVAFVVWALSLVTDNYTFMDRLWPILPAVYSWIIVDPFPPDLSDPRLVLMAAVLTFWGLRLFAYFYIKGVYNFSAYDDYRWISIKNGMSPMRFQLFNLFFIAIFQNILLVLMILPVHYVSINRESDPLNFFDCIICLSILLSVIGEGAADWQQWNFQQKKKKDKKLDFISTGLFRFCRHPNYFCDIMVYLLLYFFSIKNESNWINWSLVGIVVYVLVFQKSIQITEELALKKYPRYKIYKTETWKLIPKLFWKSHQD</sequence>
<comment type="caution">
    <text evidence="2">The sequence shown here is derived from an EMBL/GenBank/DDBJ whole genome shotgun (WGS) entry which is preliminary data.</text>
</comment>
<keyword evidence="1" id="KW-0472">Membrane</keyword>
<dbReference type="EMBL" id="JBDODL010000079">
    <property type="protein sequence ID" value="MES1918537.1"/>
    <property type="molecule type" value="Genomic_DNA"/>
</dbReference>
<protein>
    <recommendedName>
        <fullName evidence="4">Steroid 5-alpha reductase C-terminal domain-containing protein</fullName>
    </recommendedName>
</protein>